<dbReference type="GO" id="GO:0016740">
    <property type="term" value="F:transferase activity"/>
    <property type="evidence" value="ECO:0007669"/>
    <property type="project" value="UniProtKB-KW"/>
</dbReference>
<evidence type="ECO:0000313" key="2">
    <source>
        <dbReference type="EMBL" id="TVM36404.1"/>
    </source>
</evidence>
<gene>
    <name evidence="2" type="primary">tsaB</name>
    <name evidence="2" type="ORF">DQK91_00325</name>
</gene>
<dbReference type="Pfam" id="PF00814">
    <property type="entry name" value="TsaD"/>
    <property type="match status" value="1"/>
</dbReference>
<dbReference type="Proteomes" id="UP000434052">
    <property type="component" value="Unassembled WGS sequence"/>
</dbReference>
<reference evidence="2 3" key="1">
    <citation type="submission" date="2018-06" db="EMBL/GenBank/DDBJ databases">
        <title>Complete genome of Desulfovibrio marinus P48SEP.</title>
        <authorList>
            <person name="Crispim J.S."/>
            <person name="Vidigal P.M.P."/>
            <person name="Silva L.C.F."/>
            <person name="Araujo L.C."/>
            <person name="Laguardia C.N."/>
            <person name="Dias R.S."/>
            <person name="Sousa M.P."/>
            <person name="Paula S.O."/>
            <person name="Silva C."/>
        </authorList>
    </citation>
    <scope>NUCLEOTIDE SEQUENCE [LARGE SCALE GENOMIC DNA]</scope>
    <source>
        <strain evidence="2 3">P48SEP</strain>
    </source>
</reference>
<evidence type="ECO:0000259" key="1">
    <source>
        <dbReference type="Pfam" id="PF00814"/>
    </source>
</evidence>
<dbReference type="Gene3D" id="3.30.420.40">
    <property type="match status" value="1"/>
</dbReference>
<dbReference type="OrthoDB" id="9809995at2"/>
<dbReference type="GO" id="GO:0002949">
    <property type="term" value="P:tRNA threonylcarbamoyladenosine modification"/>
    <property type="evidence" value="ECO:0007669"/>
    <property type="project" value="InterPro"/>
</dbReference>
<dbReference type="SUPFAM" id="SSF53067">
    <property type="entry name" value="Actin-like ATPase domain"/>
    <property type="match status" value="2"/>
</dbReference>
<dbReference type="RefSeq" id="WP_144233440.1">
    <property type="nucleotide sequence ID" value="NZ_QMIF01000001.1"/>
</dbReference>
<dbReference type="EMBL" id="QMIF01000001">
    <property type="protein sequence ID" value="TVM36404.1"/>
    <property type="molecule type" value="Genomic_DNA"/>
</dbReference>
<protein>
    <submittedName>
        <fullName evidence="2">tRNA (Adenosine(37)-N6)-threonylcarbamoyltransferase complex dimerization subunit type 1 TsaB</fullName>
    </submittedName>
</protein>
<dbReference type="InterPro" id="IPR022496">
    <property type="entry name" value="T6A_TsaB"/>
</dbReference>
<feature type="domain" description="Gcp-like" evidence="1">
    <location>
        <begin position="59"/>
        <end position="152"/>
    </location>
</feature>
<proteinExistence type="predicted"/>
<dbReference type="NCBIfam" id="TIGR03725">
    <property type="entry name" value="T6A_YeaZ"/>
    <property type="match status" value="1"/>
</dbReference>
<organism evidence="2 3">
    <name type="scientific">Oceanidesulfovibrio marinus</name>
    <dbReference type="NCBI Taxonomy" id="370038"/>
    <lineage>
        <taxon>Bacteria</taxon>
        <taxon>Pseudomonadati</taxon>
        <taxon>Thermodesulfobacteriota</taxon>
        <taxon>Desulfovibrionia</taxon>
        <taxon>Desulfovibrionales</taxon>
        <taxon>Desulfovibrionaceae</taxon>
        <taxon>Oceanidesulfovibrio</taxon>
    </lineage>
</organism>
<keyword evidence="2" id="KW-0808">Transferase</keyword>
<dbReference type="InterPro" id="IPR043129">
    <property type="entry name" value="ATPase_NBD"/>
</dbReference>
<name>A0A6P1ZM91_9BACT</name>
<comment type="caution">
    <text evidence="2">The sequence shown here is derived from an EMBL/GenBank/DDBJ whole genome shotgun (WGS) entry which is preliminary data.</text>
</comment>
<sequence>MTSPEYSAAPDSSPVLCLNGAEMHIQLCLLAPAQAGGGGAYRLLRFEEHAVAGRANPVLVPAMQRVLEEASIPLERGGLRLACVRGPGSFTGLRLTLSACLGLAEALELPLAGMDYLPLAARAVIQAIPPKKMDPGTLFMVTHARRRQVYCQGFSLPDGEPVTAPDVLMLEDVPALVAAHPGIRLLVGTGMERNREPLEELFAQAQVDVAVLPVDMAHPTPKAFITEVANLTFSRQPIEPLYLRGSDAEENLPAIAALRGLSAEEAREKILRARADSD</sequence>
<evidence type="ECO:0000313" key="3">
    <source>
        <dbReference type="Proteomes" id="UP000434052"/>
    </source>
</evidence>
<accession>A0A6P1ZM91</accession>
<dbReference type="AlphaFoldDB" id="A0A6P1ZM91"/>
<dbReference type="InterPro" id="IPR000905">
    <property type="entry name" value="Gcp-like_dom"/>
</dbReference>